<reference evidence="1 2" key="1">
    <citation type="journal article" date="2024" name="BMC Genomics">
        <title>De novo assembly and annotation of Popillia japonica's genome with initial clues to its potential as an invasive pest.</title>
        <authorList>
            <person name="Cucini C."/>
            <person name="Boschi S."/>
            <person name="Funari R."/>
            <person name="Cardaioli E."/>
            <person name="Iannotti N."/>
            <person name="Marturano G."/>
            <person name="Paoli F."/>
            <person name="Bruttini M."/>
            <person name="Carapelli A."/>
            <person name="Frati F."/>
            <person name="Nardi F."/>
        </authorList>
    </citation>
    <scope>NUCLEOTIDE SEQUENCE [LARGE SCALE GENOMIC DNA]</scope>
    <source>
        <strain evidence="1">DMR45628</strain>
    </source>
</reference>
<dbReference type="EMBL" id="JASPKY010000171">
    <property type="protein sequence ID" value="KAK9728295.1"/>
    <property type="molecule type" value="Genomic_DNA"/>
</dbReference>
<accession>A0AAW1L4K2</accession>
<organism evidence="1 2">
    <name type="scientific">Popillia japonica</name>
    <name type="common">Japanese beetle</name>
    <dbReference type="NCBI Taxonomy" id="7064"/>
    <lineage>
        <taxon>Eukaryota</taxon>
        <taxon>Metazoa</taxon>
        <taxon>Ecdysozoa</taxon>
        <taxon>Arthropoda</taxon>
        <taxon>Hexapoda</taxon>
        <taxon>Insecta</taxon>
        <taxon>Pterygota</taxon>
        <taxon>Neoptera</taxon>
        <taxon>Endopterygota</taxon>
        <taxon>Coleoptera</taxon>
        <taxon>Polyphaga</taxon>
        <taxon>Scarabaeiformia</taxon>
        <taxon>Scarabaeidae</taxon>
        <taxon>Rutelinae</taxon>
        <taxon>Popillia</taxon>
    </lineage>
</organism>
<protein>
    <submittedName>
        <fullName evidence="1">Uncharacterized protein</fullName>
    </submittedName>
</protein>
<proteinExistence type="predicted"/>
<evidence type="ECO:0000313" key="2">
    <source>
        <dbReference type="Proteomes" id="UP001458880"/>
    </source>
</evidence>
<name>A0AAW1L4K2_POPJA</name>
<comment type="caution">
    <text evidence="1">The sequence shown here is derived from an EMBL/GenBank/DDBJ whole genome shotgun (WGS) entry which is preliminary data.</text>
</comment>
<evidence type="ECO:0000313" key="1">
    <source>
        <dbReference type="EMBL" id="KAK9728295.1"/>
    </source>
</evidence>
<gene>
    <name evidence="1" type="ORF">QE152_g18053</name>
</gene>
<dbReference type="Proteomes" id="UP001458880">
    <property type="component" value="Unassembled WGS sequence"/>
</dbReference>
<keyword evidence="2" id="KW-1185">Reference proteome</keyword>
<sequence>MEDFQRNLSMNSLKFYDNIYKYMEQYQDVNIIKQHCMQRTKMISLRDNINLPARDTKTTTKCPKCCMNRIRNNSEYRLIHQQNNNRFLLRIKKKSESGNLTRYQSKYMKKLQKSCGNLLVMKCRICRTKSKEILRKPQKLNNKIVPKIQLQNKNERKVIPPPPQLKTNAKQNKKRLQHKNKKMNEQFGKLNKFLSKPQATTTSTLKDFIRSVT</sequence>
<dbReference type="AlphaFoldDB" id="A0AAW1L4K2"/>